<dbReference type="Proteomes" id="UP000182235">
    <property type="component" value="Unassembled WGS sequence"/>
</dbReference>
<dbReference type="VEuPathDB" id="FungiDB:AJ78_05015"/>
<evidence type="ECO:0000313" key="3">
    <source>
        <dbReference type="Proteomes" id="UP000182235"/>
    </source>
</evidence>
<evidence type="ECO:0000313" key="2">
    <source>
        <dbReference type="EMBL" id="OJD14662.1"/>
    </source>
</evidence>
<accession>A0A1J9PF94</accession>
<feature type="region of interest" description="Disordered" evidence="1">
    <location>
        <begin position="81"/>
        <end position="109"/>
    </location>
</feature>
<name>A0A1J9PF94_9EURO</name>
<gene>
    <name evidence="2" type="ORF">AJ78_05015</name>
</gene>
<feature type="compositionally biased region" description="Low complexity" evidence="1">
    <location>
        <begin position="87"/>
        <end position="104"/>
    </location>
</feature>
<sequence>MGLHYDGLTENFNCIIWDIILYSIAFVDECATAQDEAAAGRKTSLARWCRNYYCGLLLSSNNYNNTRKAKMLNKTREHNKDLETPVSQASQQTVTTAAGTTQNAGGSGAGCGQPSARATMLCHAPYTCIKGRDDMLFLWHANE</sequence>
<dbReference type="AlphaFoldDB" id="A0A1J9PF94"/>
<organism evidence="2 3">
    <name type="scientific">Emergomyces pasteurianus Ep9510</name>
    <dbReference type="NCBI Taxonomy" id="1447872"/>
    <lineage>
        <taxon>Eukaryota</taxon>
        <taxon>Fungi</taxon>
        <taxon>Dikarya</taxon>
        <taxon>Ascomycota</taxon>
        <taxon>Pezizomycotina</taxon>
        <taxon>Eurotiomycetes</taxon>
        <taxon>Eurotiomycetidae</taxon>
        <taxon>Onygenales</taxon>
        <taxon>Ajellomycetaceae</taxon>
        <taxon>Emergomyces</taxon>
    </lineage>
</organism>
<dbReference type="EMBL" id="LGRN01000205">
    <property type="protein sequence ID" value="OJD14662.1"/>
    <property type="molecule type" value="Genomic_DNA"/>
</dbReference>
<comment type="caution">
    <text evidence="2">The sequence shown here is derived from an EMBL/GenBank/DDBJ whole genome shotgun (WGS) entry which is preliminary data.</text>
</comment>
<keyword evidence="3" id="KW-1185">Reference proteome</keyword>
<reference evidence="2 3" key="1">
    <citation type="submission" date="2015-07" db="EMBL/GenBank/DDBJ databases">
        <title>Emmonsia species relationships and genome sequence.</title>
        <authorList>
            <consortium name="The Broad Institute Genomics Platform"/>
            <person name="Cuomo C.A."/>
            <person name="Munoz J.F."/>
            <person name="Imamovic A."/>
            <person name="Priest M.E."/>
            <person name="Young S."/>
            <person name="Clay O.K."/>
            <person name="McEwen J.G."/>
        </authorList>
    </citation>
    <scope>NUCLEOTIDE SEQUENCE [LARGE SCALE GENOMIC DNA]</scope>
    <source>
        <strain evidence="2 3">UAMH 9510</strain>
    </source>
</reference>
<proteinExistence type="predicted"/>
<protein>
    <submittedName>
        <fullName evidence="2">Uncharacterized protein</fullName>
    </submittedName>
</protein>
<evidence type="ECO:0000256" key="1">
    <source>
        <dbReference type="SAM" id="MobiDB-lite"/>
    </source>
</evidence>